<feature type="signal peptide" evidence="1">
    <location>
        <begin position="1"/>
        <end position="22"/>
    </location>
</feature>
<evidence type="ECO:0000313" key="2">
    <source>
        <dbReference type="EMBL" id="QTC90771.1"/>
    </source>
</evidence>
<dbReference type="Proteomes" id="UP000663918">
    <property type="component" value="Chromosome"/>
</dbReference>
<evidence type="ECO:0000256" key="1">
    <source>
        <dbReference type="SAM" id="SignalP"/>
    </source>
</evidence>
<dbReference type="PROSITE" id="PS51257">
    <property type="entry name" value="PROKAR_LIPOPROTEIN"/>
    <property type="match status" value="1"/>
</dbReference>
<feature type="chain" id="PRO_5037662977" evidence="1">
    <location>
        <begin position="23"/>
        <end position="109"/>
    </location>
</feature>
<dbReference type="RefSeq" id="WP_207869451.1">
    <property type="nucleotide sequence ID" value="NZ_CP062222.1"/>
</dbReference>
<dbReference type="KEGG" id="bgoe:IFJ75_16260"/>
<accession>A0A975C3S1</accession>
<dbReference type="AlphaFoldDB" id="A0A975C3S1"/>
<reference evidence="2" key="1">
    <citation type="submission" date="2020-09" db="EMBL/GenBank/DDBJ databases">
        <title>Brevundimonas sp. LVF2 isolated from a puddle in Goettingen, Germany.</title>
        <authorList>
            <person name="Friedrich I."/>
            <person name="Klassen A."/>
            <person name="Hannes N."/>
            <person name="Schneider D."/>
            <person name="Hertel R."/>
            <person name="Daniel R."/>
        </authorList>
    </citation>
    <scope>NUCLEOTIDE SEQUENCE</scope>
    <source>
        <strain evidence="2">LVF2</strain>
    </source>
</reference>
<keyword evidence="1" id="KW-0732">Signal</keyword>
<organism evidence="2 3">
    <name type="scientific">Brevundimonas goettingensis</name>
    <dbReference type="NCBI Taxonomy" id="2774190"/>
    <lineage>
        <taxon>Bacteria</taxon>
        <taxon>Pseudomonadati</taxon>
        <taxon>Pseudomonadota</taxon>
        <taxon>Alphaproteobacteria</taxon>
        <taxon>Caulobacterales</taxon>
        <taxon>Caulobacteraceae</taxon>
        <taxon>Brevundimonas</taxon>
    </lineage>
</organism>
<sequence length="109" mass="11693">MRRLFAAGTLGLAALLSACAPAVTTLPRAYGDLSDRLKVVERGYPQPGGPCWLLGETYKTSELFDDSADLLACPRESVRDPRVTSVGRRVGEFEGVIIFSVPRSATAAH</sequence>
<evidence type="ECO:0000313" key="3">
    <source>
        <dbReference type="Proteomes" id="UP000663918"/>
    </source>
</evidence>
<gene>
    <name evidence="2" type="ORF">IFJ75_16260</name>
</gene>
<dbReference type="EMBL" id="CP062222">
    <property type="protein sequence ID" value="QTC90771.1"/>
    <property type="molecule type" value="Genomic_DNA"/>
</dbReference>
<protein>
    <submittedName>
        <fullName evidence="2">Uncharacterized protein</fullName>
    </submittedName>
</protein>
<proteinExistence type="predicted"/>
<keyword evidence="3" id="KW-1185">Reference proteome</keyword>
<name>A0A975C3S1_9CAUL</name>